<protein>
    <submittedName>
        <fullName evidence="7">Nucleic acid-binding protein</fullName>
    </submittedName>
</protein>
<dbReference type="InterPro" id="IPR010987">
    <property type="entry name" value="Glutathione-S-Trfase_C-like"/>
</dbReference>
<dbReference type="Pfam" id="PF21972">
    <property type="entry name" value="Arc1p_N_like"/>
    <property type="match status" value="1"/>
</dbReference>
<dbReference type="AlphaFoldDB" id="A0A4Y7Q5X1"/>
<dbReference type="PROSITE" id="PS50405">
    <property type="entry name" value="GST_CTER"/>
    <property type="match status" value="1"/>
</dbReference>
<dbReference type="OrthoDB" id="19141at2759"/>
<sequence>MASQTVLAQLPQPVRDLVISVSDRAPHYFGNTENDTAEVSNWIQQVANGSIVKQSAVEDLNTKLTPRTYLVNNYLTAADVALYGALHPLVLTLQPAQYYSHPALTRYFDHIQSRPGVRRAADSLAPAFESVVFDIENMPKAERKADPPKKKEKASKPAGQTAPVAPVSESASSSQAKAEQKNEKKPKKEKEPKKGSTVADGASGKKAPGGGKVPAAEDSGDPVPSMIDLRVGKIVEIMKHPDADGLYVEQVDLGEETGPRTVVSGLVNYIPIEQLRDKLVVAVCNLKPASMRGVKSFAMLLCATSKEGKEGGIETIQPPTGSQPGDRVYFEGEQYENATPLSQLNPKKKIFETIQPGFITLESREAAWINPATKDVHKIRTKHGVCLAPTFIGASLS</sequence>
<dbReference type="SUPFAM" id="SSF50249">
    <property type="entry name" value="Nucleic acid-binding proteins"/>
    <property type="match status" value="1"/>
</dbReference>
<evidence type="ECO:0000256" key="3">
    <source>
        <dbReference type="PROSITE-ProRule" id="PRU00209"/>
    </source>
</evidence>
<name>A0A4Y7Q5X1_9AGAM</name>
<keyword evidence="2 3" id="KW-0694">RNA-binding</keyword>
<feature type="compositionally biased region" description="Basic and acidic residues" evidence="4">
    <location>
        <begin position="139"/>
        <end position="149"/>
    </location>
</feature>
<keyword evidence="8" id="KW-1185">Reference proteome</keyword>
<evidence type="ECO:0000256" key="2">
    <source>
        <dbReference type="ARBA" id="ARBA00022884"/>
    </source>
</evidence>
<dbReference type="InterPro" id="IPR051270">
    <property type="entry name" value="Tyrosine-tRNA_ligase_regulator"/>
</dbReference>
<gene>
    <name evidence="7" type="ORF">BD410DRAFT_723239</name>
</gene>
<dbReference type="Pfam" id="PF01588">
    <property type="entry name" value="tRNA_bind"/>
    <property type="match status" value="1"/>
</dbReference>
<dbReference type="STRING" id="50990.A0A4Y7Q5X1"/>
<dbReference type="Proteomes" id="UP000294933">
    <property type="component" value="Unassembled WGS sequence"/>
</dbReference>
<feature type="region of interest" description="Disordered" evidence="4">
    <location>
        <begin position="139"/>
        <end position="224"/>
    </location>
</feature>
<evidence type="ECO:0000256" key="1">
    <source>
        <dbReference type="ARBA" id="ARBA00022555"/>
    </source>
</evidence>
<organism evidence="7 8">
    <name type="scientific">Rickenella mellea</name>
    <dbReference type="NCBI Taxonomy" id="50990"/>
    <lineage>
        <taxon>Eukaryota</taxon>
        <taxon>Fungi</taxon>
        <taxon>Dikarya</taxon>
        <taxon>Basidiomycota</taxon>
        <taxon>Agaricomycotina</taxon>
        <taxon>Agaricomycetes</taxon>
        <taxon>Hymenochaetales</taxon>
        <taxon>Rickenellaceae</taxon>
        <taxon>Rickenella</taxon>
    </lineage>
</organism>
<feature type="domain" description="TRNA-binding" evidence="6">
    <location>
        <begin position="223"/>
        <end position="329"/>
    </location>
</feature>
<evidence type="ECO:0000256" key="4">
    <source>
        <dbReference type="SAM" id="MobiDB-lite"/>
    </source>
</evidence>
<feature type="domain" description="GST C-terminal" evidence="5">
    <location>
        <begin position="1"/>
        <end position="148"/>
    </location>
</feature>
<dbReference type="EMBL" id="ML170176">
    <property type="protein sequence ID" value="TDL22210.1"/>
    <property type="molecule type" value="Genomic_DNA"/>
</dbReference>
<dbReference type="InterPro" id="IPR012340">
    <property type="entry name" value="NA-bd_OB-fold"/>
</dbReference>
<keyword evidence="1 3" id="KW-0820">tRNA-binding</keyword>
<dbReference type="PANTHER" id="PTHR11586">
    <property type="entry name" value="TRNA-AMINOACYLATION COFACTOR ARC1 FAMILY MEMBER"/>
    <property type="match status" value="1"/>
</dbReference>
<proteinExistence type="predicted"/>
<evidence type="ECO:0000259" key="6">
    <source>
        <dbReference type="PROSITE" id="PS50886"/>
    </source>
</evidence>
<evidence type="ECO:0000259" key="5">
    <source>
        <dbReference type="PROSITE" id="PS50405"/>
    </source>
</evidence>
<evidence type="ECO:0000313" key="7">
    <source>
        <dbReference type="EMBL" id="TDL22210.1"/>
    </source>
</evidence>
<reference evidence="7 8" key="1">
    <citation type="submission" date="2018-06" db="EMBL/GenBank/DDBJ databases">
        <title>A transcriptomic atlas of mushroom development highlights an independent origin of complex multicellularity.</title>
        <authorList>
            <consortium name="DOE Joint Genome Institute"/>
            <person name="Krizsan K."/>
            <person name="Almasi E."/>
            <person name="Merenyi Z."/>
            <person name="Sahu N."/>
            <person name="Viragh M."/>
            <person name="Koszo T."/>
            <person name="Mondo S."/>
            <person name="Kiss B."/>
            <person name="Balint B."/>
            <person name="Kues U."/>
            <person name="Barry K."/>
            <person name="Hegedus J.C."/>
            <person name="Henrissat B."/>
            <person name="Johnson J."/>
            <person name="Lipzen A."/>
            <person name="Ohm R."/>
            <person name="Nagy I."/>
            <person name="Pangilinan J."/>
            <person name="Yan J."/>
            <person name="Xiong Y."/>
            <person name="Grigoriev I.V."/>
            <person name="Hibbett D.S."/>
            <person name="Nagy L.G."/>
        </authorList>
    </citation>
    <scope>NUCLEOTIDE SEQUENCE [LARGE SCALE GENOMIC DNA]</scope>
    <source>
        <strain evidence="7 8">SZMC22713</strain>
    </source>
</reference>
<dbReference type="VEuPathDB" id="FungiDB:BD410DRAFT_723239"/>
<dbReference type="CDD" id="cd02799">
    <property type="entry name" value="tRNA_bind_EMAP-II_like"/>
    <property type="match status" value="1"/>
</dbReference>
<dbReference type="InterPro" id="IPR036282">
    <property type="entry name" value="Glutathione-S-Trfase_C_sf"/>
</dbReference>
<dbReference type="Gene3D" id="2.40.50.140">
    <property type="entry name" value="Nucleic acid-binding proteins"/>
    <property type="match status" value="1"/>
</dbReference>
<dbReference type="GO" id="GO:0000049">
    <property type="term" value="F:tRNA binding"/>
    <property type="evidence" value="ECO:0007669"/>
    <property type="project" value="UniProtKB-UniRule"/>
</dbReference>
<dbReference type="InterPro" id="IPR002547">
    <property type="entry name" value="tRNA-bd_dom"/>
</dbReference>
<dbReference type="InterPro" id="IPR053836">
    <property type="entry name" value="Arc1-like_N"/>
</dbReference>
<dbReference type="GO" id="GO:0017102">
    <property type="term" value="C:methionyl glutamyl tRNA synthetase complex"/>
    <property type="evidence" value="ECO:0007669"/>
    <property type="project" value="TreeGrafter"/>
</dbReference>
<feature type="compositionally biased region" description="Low complexity" evidence="4">
    <location>
        <begin position="156"/>
        <end position="177"/>
    </location>
</feature>
<accession>A0A4Y7Q5X1</accession>
<feature type="compositionally biased region" description="Basic and acidic residues" evidence="4">
    <location>
        <begin position="178"/>
        <end position="194"/>
    </location>
</feature>
<dbReference type="SUPFAM" id="SSF47616">
    <property type="entry name" value="GST C-terminal domain-like"/>
    <property type="match status" value="1"/>
</dbReference>
<evidence type="ECO:0000313" key="8">
    <source>
        <dbReference type="Proteomes" id="UP000294933"/>
    </source>
</evidence>
<dbReference type="PANTHER" id="PTHR11586:SF33">
    <property type="entry name" value="AMINOACYL TRNA SYNTHASE COMPLEX-INTERACTING MULTIFUNCTIONAL PROTEIN 1"/>
    <property type="match status" value="1"/>
</dbReference>
<dbReference type="Gene3D" id="1.20.1050.10">
    <property type="match status" value="1"/>
</dbReference>
<dbReference type="PROSITE" id="PS50886">
    <property type="entry name" value="TRBD"/>
    <property type="match status" value="1"/>
</dbReference>